<keyword evidence="2" id="KW-1185">Reference proteome</keyword>
<name>A0ABW3DKU0_9ACTN</name>
<gene>
    <name evidence="1" type="ORF">ACFQ08_07505</name>
</gene>
<dbReference type="EMBL" id="JBHTHX010000160">
    <property type="protein sequence ID" value="MFD0884398.1"/>
    <property type="molecule type" value="Genomic_DNA"/>
</dbReference>
<organism evidence="1 2">
    <name type="scientific">Streptosporangium algeriense</name>
    <dbReference type="NCBI Taxonomy" id="1682748"/>
    <lineage>
        <taxon>Bacteria</taxon>
        <taxon>Bacillati</taxon>
        <taxon>Actinomycetota</taxon>
        <taxon>Actinomycetes</taxon>
        <taxon>Streptosporangiales</taxon>
        <taxon>Streptosporangiaceae</taxon>
        <taxon>Streptosporangium</taxon>
    </lineage>
</organism>
<evidence type="ECO:0000313" key="1">
    <source>
        <dbReference type="EMBL" id="MFD0884398.1"/>
    </source>
</evidence>
<protein>
    <submittedName>
        <fullName evidence="1">Uncharacterized protein</fullName>
    </submittedName>
</protein>
<evidence type="ECO:0000313" key="2">
    <source>
        <dbReference type="Proteomes" id="UP001597024"/>
    </source>
</evidence>
<comment type="caution">
    <text evidence="1">The sequence shown here is derived from an EMBL/GenBank/DDBJ whole genome shotgun (WGS) entry which is preliminary data.</text>
</comment>
<reference evidence="2" key="1">
    <citation type="journal article" date="2019" name="Int. J. Syst. Evol. Microbiol.">
        <title>The Global Catalogue of Microorganisms (GCM) 10K type strain sequencing project: providing services to taxonomists for standard genome sequencing and annotation.</title>
        <authorList>
            <consortium name="The Broad Institute Genomics Platform"/>
            <consortium name="The Broad Institute Genome Sequencing Center for Infectious Disease"/>
            <person name="Wu L."/>
            <person name="Ma J."/>
        </authorList>
    </citation>
    <scope>NUCLEOTIDE SEQUENCE [LARGE SCALE GENOMIC DNA]</scope>
    <source>
        <strain evidence="2">CCUG 62974</strain>
    </source>
</reference>
<sequence length="223" mass="25284">MTSPVTTRFLPQNIRQVGGEWHGDMAGLLSPENQWDLLREFGLSNWFVGIWVEGDDPEELARRLRVDPGSRVECDFAEAMTRYEQSLDDEVIWIGSHAPGWTHILWLSAFHTTAEAKALSAGGRRLLTMFYNGRLTELDQLYLYQDGALVNEIDPPYVGGAPVSVPEYAVYAEGLELELSMSSTQELHLLLCMVGRITGRFLDREWFSSTRTLYRIPPEAWAS</sequence>
<proteinExistence type="predicted"/>
<accession>A0ABW3DKU0</accession>
<dbReference type="Proteomes" id="UP001597024">
    <property type="component" value="Unassembled WGS sequence"/>
</dbReference>